<evidence type="ECO:0000256" key="3">
    <source>
        <dbReference type="ARBA" id="ARBA00007077"/>
    </source>
</evidence>
<dbReference type="EMBL" id="KV453842">
    <property type="protein sequence ID" value="ODV90968.1"/>
    <property type="molecule type" value="Genomic_DNA"/>
</dbReference>
<evidence type="ECO:0000313" key="10">
    <source>
        <dbReference type="EMBL" id="ODV90968.1"/>
    </source>
</evidence>
<comment type="subcellular location">
    <subcellularLocation>
        <location evidence="2">Nucleus</location>
        <location evidence="2">Nucleolus</location>
    </subcellularLocation>
</comment>
<keyword evidence="5 7" id="KW-0694">RNA-binding</keyword>
<feature type="compositionally biased region" description="Basic and acidic residues" evidence="8">
    <location>
        <begin position="16"/>
        <end position="30"/>
    </location>
</feature>
<evidence type="ECO:0000256" key="1">
    <source>
        <dbReference type="ARBA" id="ARBA00002475"/>
    </source>
</evidence>
<feature type="region of interest" description="Disordered" evidence="8">
    <location>
        <begin position="268"/>
        <end position="296"/>
    </location>
</feature>
<feature type="region of interest" description="Disordered" evidence="8">
    <location>
        <begin position="1"/>
        <end position="30"/>
    </location>
</feature>
<evidence type="ECO:0000256" key="6">
    <source>
        <dbReference type="ARBA" id="ARBA00023242"/>
    </source>
</evidence>
<comment type="similarity">
    <text evidence="3">Belongs to the RRM RBM34 family.</text>
</comment>
<evidence type="ECO:0000256" key="5">
    <source>
        <dbReference type="ARBA" id="ARBA00022884"/>
    </source>
</evidence>
<dbReference type="Gene3D" id="3.30.70.330">
    <property type="match status" value="2"/>
</dbReference>
<accession>A0A1E4TH14</accession>
<evidence type="ECO:0000256" key="2">
    <source>
        <dbReference type="ARBA" id="ARBA00004604"/>
    </source>
</evidence>
<feature type="domain" description="RRM" evidence="9">
    <location>
        <begin position="40"/>
        <end position="137"/>
    </location>
</feature>
<dbReference type="PANTHER" id="PTHR23236:SF25">
    <property type="entry name" value="RNA-BINDING PROTEIN 34"/>
    <property type="match status" value="1"/>
</dbReference>
<gene>
    <name evidence="10" type="ORF">CANCADRAFT_25455</name>
</gene>
<dbReference type="Proteomes" id="UP000095023">
    <property type="component" value="Unassembled WGS sequence"/>
</dbReference>
<name>A0A1E4TH14_9ASCO</name>
<proteinExistence type="inferred from homology"/>
<dbReference type="AlphaFoldDB" id="A0A1E4TH14"/>
<dbReference type="Pfam" id="PF00076">
    <property type="entry name" value="RRM_1"/>
    <property type="match status" value="1"/>
</dbReference>
<keyword evidence="6" id="KW-0539">Nucleus</keyword>
<dbReference type="SUPFAM" id="SSF54928">
    <property type="entry name" value="RNA-binding domain, RBD"/>
    <property type="match status" value="2"/>
</dbReference>
<dbReference type="OrthoDB" id="442677at2759"/>
<evidence type="ECO:0000313" key="11">
    <source>
        <dbReference type="Proteomes" id="UP000095023"/>
    </source>
</evidence>
<dbReference type="InterPro" id="IPR012677">
    <property type="entry name" value="Nucleotide-bd_a/b_plait_sf"/>
</dbReference>
<dbReference type="SMART" id="SM00360">
    <property type="entry name" value="RRM"/>
    <property type="match status" value="2"/>
</dbReference>
<dbReference type="GO" id="GO:0019843">
    <property type="term" value="F:rRNA binding"/>
    <property type="evidence" value="ECO:0007669"/>
    <property type="project" value="TreeGrafter"/>
</dbReference>
<evidence type="ECO:0000256" key="4">
    <source>
        <dbReference type="ARBA" id="ARBA00015520"/>
    </source>
</evidence>
<organism evidence="10 11">
    <name type="scientific">Tortispora caseinolytica NRRL Y-17796</name>
    <dbReference type="NCBI Taxonomy" id="767744"/>
    <lineage>
        <taxon>Eukaryota</taxon>
        <taxon>Fungi</taxon>
        <taxon>Dikarya</taxon>
        <taxon>Ascomycota</taxon>
        <taxon>Saccharomycotina</taxon>
        <taxon>Trigonopsidomycetes</taxon>
        <taxon>Trigonopsidales</taxon>
        <taxon>Trigonopsidaceae</taxon>
        <taxon>Tortispora</taxon>
    </lineage>
</organism>
<keyword evidence="11" id="KW-1185">Reference proteome</keyword>
<dbReference type="PROSITE" id="PS50102">
    <property type="entry name" value="RRM"/>
    <property type="match status" value="2"/>
</dbReference>
<dbReference type="PANTHER" id="PTHR23236">
    <property type="entry name" value="EUKARYOTIC TRANSLATION INITIATION FACTOR 4B/4H"/>
    <property type="match status" value="1"/>
</dbReference>
<evidence type="ECO:0000259" key="9">
    <source>
        <dbReference type="PROSITE" id="PS50102"/>
    </source>
</evidence>
<dbReference type="InterPro" id="IPR000504">
    <property type="entry name" value="RRM_dom"/>
</dbReference>
<feature type="compositionally biased region" description="Basic residues" evidence="8">
    <location>
        <begin position="268"/>
        <end position="281"/>
    </location>
</feature>
<protein>
    <recommendedName>
        <fullName evidence="4">Nucleolar protein 12</fullName>
    </recommendedName>
</protein>
<dbReference type="InterPro" id="IPR035979">
    <property type="entry name" value="RBD_domain_sf"/>
</dbReference>
<feature type="domain" description="RRM" evidence="9">
    <location>
        <begin position="145"/>
        <end position="227"/>
    </location>
</feature>
<reference evidence="11" key="1">
    <citation type="submission" date="2016-02" db="EMBL/GenBank/DDBJ databases">
        <title>Comparative genomics of biotechnologically important yeasts.</title>
        <authorList>
            <consortium name="DOE Joint Genome Institute"/>
            <person name="Riley R."/>
            <person name="Haridas S."/>
            <person name="Wolfe K.H."/>
            <person name="Lopes M.R."/>
            <person name="Hittinger C.T."/>
            <person name="Goker M."/>
            <person name="Salamov A."/>
            <person name="Wisecaver J."/>
            <person name="Long T.M."/>
            <person name="Aerts A.L."/>
            <person name="Barry K."/>
            <person name="Choi C."/>
            <person name="Clum A."/>
            <person name="Coughlan A.Y."/>
            <person name="Deshpande S."/>
            <person name="Douglass A.P."/>
            <person name="Hanson S.J."/>
            <person name="Klenk H.-P."/>
            <person name="Labutti K."/>
            <person name="Lapidus A."/>
            <person name="Lindquist E."/>
            <person name="Lipzen A."/>
            <person name="Meier-Kolthoff J.P."/>
            <person name="Ohm R.A."/>
            <person name="Otillar R.P."/>
            <person name="Pangilinan J."/>
            <person name="Peng Y."/>
            <person name="Rokas A."/>
            <person name="Rosa C.A."/>
            <person name="Scheuner C."/>
            <person name="Sibirny A.A."/>
            <person name="Slot J.C."/>
            <person name="Stielow J.B."/>
            <person name="Sun H."/>
            <person name="Kurtzman C.P."/>
            <person name="Blackwell M."/>
            <person name="Jeffries T.W."/>
            <person name="Grigoriev I.V."/>
        </authorList>
    </citation>
    <scope>NUCLEOTIDE SEQUENCE [LARGE SCALE GENOMIC DNA]</scope>
    <source>
        <strain evidence="11">NRRL Y-17796</strain>
    </source>
</reference>
<comment type="function">
    <text evidence="1">Involved in pre-25S rRNA processing.</text>
</comment>
<evidence type="ECO:0000256" key="8">
    <source>
        <dbReference type="SAM" id="MobiDB-lite"/>
    </source>
</evidence>
<dbReference type="GO" id="GO:0005730">
    <property type="term" value="C:nucleolus"/>
    <property type="evidence" value="ECO:0007669"/>
    <property type="project" value="UniProtKB-SubCell"/>
</dbReference>
<evidence type="ECO:0000256" key="7">
    <source>
        <dbReference type="PROSITE-ProRule" id="PRU00176"/>
    </source>
</evidence>
<dbReference type="GO" id="GO:0000463">
    <property type="term" value="P:maturation of LSU-rRNA from tricistronic rRNA transcript (SSU-rRNA, 5.8S rRNA, LSU-rRNA)"/>
    <property type="evidence" value="ECO:0007669"/>
    <property type="project" value="TreeGrafter"/>
</dbReference>
<sequence length="296" mass="33848">MSGLIDEAPSRKKSRSKDANDAKDVKLPKPVEQELEKAPKTIFVGNIPSSVILDKAVYKRFKKLFRNIGSVDSIRFRSIGFKEILPRKTAFLAGKINENSTVNAYVVFTDDKDAKKSLNLNGTVFENHHLRIDSIMHPRPQDPRRSVFIGNLEFETIDEDVYKHFQKCGNIEYVRLIRDSTTNLGKGFGYVQFVDSVAVEKALLLNGKPMKNRDGKSRNLRVSQAKRILMNKRKTELQVKKIKKSKKSLNDLDADSKSALGRYAKIVNKHNRSNKKARVTKRSTEFKKKARELKKK</sequence>